<name>A0A1H0E8W2_9BACI</name>
<proteinExistence type="predicted"/>
<dbReference type="AlphaFoldDB" id="A0A1H0E8W2"/>
<sequence>MLKDNKLIKEFLMGQNDVKKCFPYAEELHNKKAAIINQFRRLDIPRKKMILSQTM</sequence>
<evidence type="ECO:0000313" key="2">
    <source>
        <dbReference type="Proteomes" id="UP000198778"/>
    </source>
</evidence>
<organism evidence="1 2">
    <name type="scientific">Alkalicoccus daliensis</name>
    <dbReference type="NCBI Taxonomy" id="745820"/>
    <lineage>
        <taxon>Bacteria</taxon>
        <taxon>Bacillati</taxon>
        <taxon>Bacillota</taxon>
        <taxon>Bacilli</taxon>
        <taxon>Bacillales</taxon>
        <taxon>Bacillaceae</taxon>
        <taxon>Alkalicoccus</taxon>
    </lineage>
</organism>
<dbReference type="Proteomes" id="UP000198778">
    <property type="component" value="Unassembled WGS sequence"/>
</dbReference>
<protein>
    <submittedName>
        <fullName evidence="1">Uncharacterized protein</fullName>
    </submittedName>
</protein>
<gene>
    <name evidence="1" type="ORF">SAMN04488053_103249</name>
</gene>
<accession>A0A1H0E8W2</accession>
<dbReference type="EMBL" id="FNIL01000003">
    <property type="protein sequence ID" value="SDN78840.1"/>
    <property type="molecule type" value="Genomic_DNA"/>
</dbReference>
<evidence type="ECO:0000313" key="1">
    <source>
        <dbReference type="EMBL" id="SDN78840.1"/>
    </source>
</evidence>
<keyword evidence="2" id="KW-1185">Reference proteome</keyword>
<reference evidence="2" key="1">
    <citation type="submission" date="2016-10" db="EMBL/GenBank/DDBJ databases">
        <authorList>
            <person name="Varghese N."/>
            <person name="Submissions S."/>
        </authorList>
    </citation>
    <scope>NUCLEOTIDE SEQUENCE [LARGE SCALE GENOMIC DNA]</scope>
    <source>
        <strain evidence="2">CGMCC 1.10369</strain>
    </source>
</reference>